<evidence type="ECO:0000313" key="1">
    <source>
        <dbReference type="EMBL" id="EGR33660.1"/>
    </source>
</evidence>
<dbReference type="AlphaFoldDB" id="G0QMA3"/>
<dbReference type="GeneID" id="14909845"/>
<name>G0QMA3_ICHMU</name>
<sequence>MKSHLKRFRFLNYIKKIKTKKILQLKDKLQDENSHKPDLNIPAFDYKRTLIQTNFDQTVLVENPKFQEPQTKIQDTLQKKVEIPKGLMLLDIELVDFGLKTMITMNEKLTVADVVQYSVGFLDRIFSDPQTCTKNPFRLIQNLQSIIEFDNKVIMKVIDSQNKIKELKYVIDNQNDKIRLINKIEGLLQRQQKKQQVFQSYQTTLNRQNN</sequence>
<dbReference type="EMBL" id="GL983412">
    <property type="protein sequence ID" value="EGR33660.1"/>
    <property type="molecule type" value="Genomic_DNA"/>
</dbReference>
<protein>
    <submittedName>
        <fullName evidence="1">Uncharacterized protein</fullName>
    </submittedName>
</protein>
<keyword evidence="2" id="KW-1185">Reference proteome</keyword>
<proteinExistence type="predicted"/>
<dbReference type="RefSeq" id="XP_004037646.1">
    <property type="nucleotide sequence ID" value="XM_004037598.1"/>
</dbReference>
<gene>
    <name evidence="1" type="ORF">IMG5_047060</name>
</gene>
<dbReference type="OrthoDB" id="313535at2759"/>
<reference evidence="1 2" key="1">
    <citation type="submission" date="2011-07" db="EMBL/GenBank/DDBJ databases">
        <authorList>
            <person name="Coyne R."/>
            <person name="Brami D."/>
            <person name="Johnson J."/>
            <person name="Hostetler J."/>
            <person name="Hannick L."/>
            <person name="Clark T."/>
            <person name="Cassidy-Hanley D."/>
            <person name="Inman J."/>
        </authorList>
    </citation>
    <scope>NUCLEOTIDE SEQUENCE [LARGE SCALE GENOMIC DNA]</scope>
    <source>
        <strain evidence="1 2">G5</strain>
    </source>
</reference>
<organism evidence="1 2">
    <name type="scientific">Ichthyophthirius multifiliis</name>
    <name type="common">White spot disease agent</name>
    <name type="synonym">Ich</name>
    <dbReference type="NCBI Taxonomy" id="5932"/>
    <lineage>
        <taxon>Eukaryota</taxon>
        <taxon>Sar</taxon>
        <taxon>Alveolata</taxon>
        <taxon>Ciliophora</taxon>
        <taxon>Intramacronucleata</taxon>
        <taxon>Oligohymenophorea</taxon>
        <taxon>Hymenostomatida</taxon>
        <taxon>Ophryoglenina</taxon>
        <taxon>Ichthyophthirius</taxon>
    </lineage>
</organism>
<dbReference type="Proteomes" id="UP000008983">
    <property type="component" value="Unassembled WGS sequence"/>
</dbReference>
<dbReference type="InParanoid" id="G0QMA3"/>
<accession>G0QMA3</accession>
<evidence type="ECO:0000313" key="2">
    <source>
        <dbReference type="Proteomes" id="UP000008983"/>
    </source>
</evidence>